<keyword evidence="6" id="KW-0418">Kinase</keyword>
<dbReference type="PANTHER" id="PTHR45008">
    <property type="entry name" value="PTS SYSTEM GLUCOSE-SPECIFIC EIIA COMPONENT"/>
    <property type="match status" value="1"/>
</dbReference>
<dbReference type="PROSITE" id="PS51093">
    <property type="entry name" value="PTS_EIIA_TYPE_1"/>
    <property type="match status" value="1"/>
</dbReference>
<dbReference type="GO" id="GO:0016301">
    <property type="term" value="F:kinase activity"/>
    <property type="evidence" value="ECO:0007669"/>
    <property type="project" value="UniProtKB-KW"/>
</dbReference>
<keyword evidence="4" id="KW-0808">Transferase</keyword>
<evidence type="ECO:0000256" key="6">
    <source>
        <dbReference type="ARBA" id="ARBA00022777"/>
    </source>
</evidence>
<feature type="domain" description="PTS EIIA type-1" evidence="7">
    <location>
        <begin position="27"/>
        <end position="133"/>
    </location>
</feature>
<organism evidence="8 9">
    <name type="scientific">Sediminihabitans luteus</name>
    <dbReference type="NCBI Taxonomy" id="1138585"/>
    <lineage>
        <taxon>Bacteria</taxon>
        <taxon>Bacillati</taxon>
        <taxon>Actinomycetota</taxon>
        <taxon>Actinomycetes</taxon>
        <taxon>Micrococcales</taxon>
        <taxon>Cellulomonadaceae</taxon>
        <taxon>Sediminihabitans</taxon>
    </lineage>
</organism>
<dbReference type="SUPFAM" id="SSF51261">
    <property type="entry name" value="Duplicated hybrid motif"/>
    <property type="match status" value="1"/>
</dbReference>
<dbReference type="OrthoDB" id="9797715at2"/>
<comment type="caution">
    <text evidence="8">The sequence shown here is derived from an EMBL/GenBank/DDBJ whole genome shotgun (WGS) entry which is preliminary data.</text>
</comment>
<proteinExistence type="predicted"/>
<dbReference type="PANTHER" id="PTHR45008:SF1">
    <property type="entry name" value="PTS SYSTEM GLUCOSE-SPECIFIC EIIA COMPONENT"/>
    <property type="match status" value="1"/>
</dbReference>
<evidence type="ECO:0000256" key="1">
    <source>
        <dbReference type="ARBA" id="ARBA00004496"/>
    </source>
</evidence>
<dbReference type="GO" id="GO:0005737">
    <property type="term" value="C:cytoplasm"/>
    <property type="evidence" value="ECO:0007669"/>
    <property type="project" value="UniProtKB-SubCell"/>
</dbReference>
<dbReference type="Pfam" id="PF00358">
    <property type="entry name" value="PTS_EIIA_1"/>
    <property type="match status" value="1"/>
</dbReference>
<dbReference type="RefSeq" id="WP_100421331.1">
    <property type="nucleotide sequence ID" value="NZ_BOOX01000015.1"/>
</dbReference>
<comment type="subcellular location">
    <subcellularLocation>
        <location evidence="1">Cytoplasm</location>
    </subcellularLocation>
</comment>
<keyword evidence="3" id="KW-0762">Sugar transport</keyword>
<protein>
    <submittedName>
        <fullName evidence="8">PTS system glucose-specific IIA component/PTS system N-acetylglucosamine-specific IIA component</fullName>
    </submittedName>
</protein>
<evidence type="ECO:0000256" key="2">
    <source>
        <dbReference type="ARBA" id="ARBA00022448"/>
    </source>
</evidence>
<dbReference type="Proteomes" id="UP000231693">
    <property type="component" value="Unassembled WGS sequence"/>
</dbReference>
<evidence type="ECO:0000256" key="5">
    <source>
        <dbReference type="ARBA" id="ARBA00022683"/>
    </source>
</evidence>
<evidence type="ECO:0000259" key="7">
    <source>
        <dbReference type="PROSITE" id="PS51093"/>
    </source>
</evidence>
<accession>A0A2M9CY65</accession>
<sequence length="156" mass="15481">MQGEQRPPLVLVAPVGGRVVALTEVSDPVFAQQIAGPGVAVVPPAGTEPRSVLAPVAGRVVSLLPHAFAVESADGRTVLVHLGLGPRGAGNGTFSTHVDPGEVVDAGAHLVTWTPDAASAGGACPVVALQGDPALVALAVPTGSEVEAGEAVLRWT</sequence>
<dbReference type="InterPro" id="IPR011055">
    <property type="entry name" value="Dup_hybrid_motif"/>
</dbReference>
<keyword evidence="2" id="KW-0813">Transport</keyword>
<evidence type="ECO:0000313" key="9">
    <source>
        <dbReference type="Proteomes" id="UP000231693"/>
    </source>
</evidence>
<dbReference type="AlphaFoldDB" id="A0A2M9CY65"/>
<keyword evidence="9" id="KW-1185">Reference proteome</keyword>
<evidence type="ECO:0000256" key="3">
    <source>
        <dbReference type="ARBA" id="ARBA00022597"/>
    </source>
</evidence>
<dbReference type="EMBL" id="PGFE01000001">
    <property type="protein sequence ID" value="PJJ76840.1"/>
    <property type="molecule type" value="Genomic_DNA"/>
</dbReference>
<dbReference type="InterPro" id="IPR001127">
    <property type="entry name" value="PTS_EIIA_1_perm"/>
</dbReference>
<keyword evidence="5" id="KW-0598">Phosphotransferase system</keyword>
<dbReference type="InterPro" id="IPR050890">
    <property type="entry name" value="PTS_EIIA_component"/>
</dbReference>
<dbReference type="Gene3D" id="2.70.70.10">
    <property type="entry name" value="Glucose Permease (Domain IIA)"/>
    <property type="match status" value="1"/>
</dbReference>
<evidence type="ECO:0000313" key="8">
    <source>
        <dbReference type="EMBL" id="PJJ76840.1"/>
    </source>
</evidence>
<dbReference type="GO" id="GO:0009401">
    <property type="term" value="P:phosphoenolpyruvate-dependent sugar phosphotransferase system"/>
    <property type="evidence" value="ECO:0007669"/>
    <property type="project" value="UniProtKB-KW"/>
</dbReference>
<name>A0A2M9CY65_9CELL</name>
<reference evidence="8 9" key="1">
    <citation type="submission" date="2017-11" db="EMBL/GenBank/DDBJ databases">
        <title>Genomic Encyclopedia of Archaeal and Bacterial Type Strains, Phase II (KMG-II): From Individual Species to Whole Genera.</title>
        <authorList>
            <person name="Goeker M."/>
        </authorList>
    </citation>
    <scope>NUCLEOTIDE SEQUENCE [LARGE SCALE GENOMIC DNA]</scope>
    <source>
        <strain evidence="8 9">DSM 25478</strain>
    </source>
</reference>
<gene>
    <name evidence="8" type="ORF">CLV28_0044</name>
</gene>
<evidence type="ECO:0000256" key="4">
    <source>
        <dbReference type="ARBA" id="ARBA00022679"/>
    </source>
</evidence>